<organism evidence="1 2">
    <name type="scientific">SAR86 cluster bacterium</name>
    <dbReference type="NCBI Taxonomy" id="2030880"/>
    <lineage>
        <taxon>Bacteria</taxon>
        <taxon>Pseudomonadati</taxon>
        <taxon>Pseudomonadota</taxon>
        <taxon>Gammaproteobacteria</taxon>
        <taxon>SAR86 cluster</taxon>
    </lineage>
</organism>
<protein>
    <submittedName>
        <fullName evidence="1">DUF1249 domain-containing protein</fullName>
    </submittedName>
</protein>
<feature type="non-terminal residue" evidence="1">
    <location>
        <position position="153"/>
    </location>
</feature>
<dbReference type="Proteomes" id="UP000754644">
    <property type="component" value="Unassembled WGS sequence"/>
</dbReference>
<evidence type="ECO:0000313" key="2">
    <source>
        <dbReference type="Proteomes" id="UP000754644"/>
    </source>
</evidence>
<dbReference type="AlphaFoldDB" id="A0A973A989"/>
<dbReference type="Pfam" id="PF06853">
    <property type="entry name" value="DUF1249"/>
    <property type="match status" value="1"/>
</dbReference>
<reference evidence="1" key="1">
    <citation type="submission" date="2020-05" db="EMBL/GenBank/DDBJ databases">
        <title>Sulfur intermediates as new biogeochemical hubs in an aquatic model microbial ecosystem.</title>
        <authorList>
            <person name="Vigneron A."/>
        </authorList>
    </citation>
    <scope>NUCLEOTIDE SEQUENCE</scope>
    <source>
        <strain evidence="1">Bin.250</strain>
    </source>
</reference>
<sequence>MALTGTHDRLDLKNVSKENMERSKSRRYVPDLVSDMAECDANYIRLLRLFPHMAEQDALSFGVQGATQVTSLGAIQGITEDGARIVMQISERCPYTTMLSVQVTSEDDQPWVKWPVLEVRIYHDIKSAEVTGFERHRNFRYRYQTPNPDMFQP</sequence>
<dbReference type="PANTHER" id="PTHR38774">
    <property type="entry name" value="CYTOPLASMIC PROTEIN-RELATED"/>
    <property type="match status" value="1"/>
</dbReference>
<proteinExistence type="predicted"/>
<comment type="caution">
    <text evidence="1">The sequence shown here is derived from an EMBL/GenBank/DDBJ whole genome shotgun (WGS) entry which is preliminary data.</text>
</comment>
<dbReference type="PANTHER" id="PTHR38774:SF1">
    <property type="entry name" value="CYTOPLASMIC PROTEIN"/>
    <property type="match status" value="1"/>
</dbReference>
<name>A0A973A989_9GAMM</name>
<accession>A0A973A989</accession>
<gene>
    <name evidence="1" type="ORF">HQ497_09225</name>
</gene>
<dbReference type="InterPro" id="IPR009659">
    <property type="entry name" value="DUF1249"/>
</dbReference>
<evidence type="ECO:0000313" key="1">
    <source>
        <dbReference type="EMBL" id="NQV65533.1"/>
    </source>
</evidence>
<dbReference type="EMBL" id="JABMOJ010000343">
    <property type="protein sequence ID" value="NQV65533.1"/>
    <property type="molecule type" value="Genomic_DNA"/>
</dbReference>